<proteinExistence type="predicted"/>
<organism evidence="1">
    <name type="scientific">marine sediment metagenome</name>
    <dbReference type="NCBI Taxonomy" id="412755"/>
    <lineage>
        <taxon>unclassified sequences</taxon>
        <taxon>metagenomes</taxon>
        <taxon>ecological metagenomes</taxon>
    </lineage>
</organism>
<name>A0A0F9N6W9_9ZZZZ</name>
<dbReference type="EMBL" id="LAZR01008684">
    <property type="protein sequence ID" value="KKM77177.1"/>
    <property type="molecule type" value="Genomic_DNA"/>
</dbReference>
<gene>
    <name evidence="1" type="ORF">LCGC14_1372690</name>
</gene>
<accession>A0A0F9N6W9</accession>
<sequence>MCGSPSNMSDGWDGCDGMAGHCLIASCETYSLSQPSPIRIDISHPALQAKSYRIFATIEIPPPR</sequence>
<reference evidence="1" key="1">
    <citation type="journal article" date="2015" name="Nature">
        <title>Complex archaea that bridge the gap between prokaryotes and eukaryotes.</title>
        <authorList>
            <person name="Spang A."/>
            <person name="Saw J.H."/>
            <person name="Jorgensen S.L."/>
            <person name="Zaremba-Niedzwiedzka K."/>
            <person name="Martijn J."/>
            <person name="Lind A.E."/>
            <person name="van Eijk R."/>
            <person name="Schleper C."/>
            <person name="Guy L."/>
            <person name="Ettema T.J."/>
        </authorList>
    </citation>
    <scope>NUCLEOTIDE SEQUENCE</scope>
</reference>
<comment type="caution">
    <text evidence="1">The sequence shown here is derived from an EMBL/GenBank/DDBJ whole genome shotgun (WGS) entry which is preliminary data.</text>
</comment>
<protein>
    <submittedName>
        <fullName evidence="1">Uncharacterized protein</fullName>
    </submittedName>
</protein>
<dbReference type="AlphaFoldDB" id="A0A0F9N6W9"/>
<evidence type="ECO:0000313" key="1">
    <source>
        <dbReference type="EMBL" id="KKM77177.1"/>
    </source>
</evidence>